<evidence type="ECO:0000256" key="1">
    <source>
        <dbReference type="SAM" id="SignalP"/>
    </source>
</evidence>
<evidence type="ECO:0000313" key="3">
    <source>
        <dbReference type="Proteomes" id="UP000184396"/>
    </source>
</evidence>
<dbReference type="InterPro" id="IPR013783">
    <property type="entry name" value="Ig-like_fold"/>
</dbReference>
<keyword evidence="3" id="KW-1185">Reference proteome</keyword>
<dbReference type="eggNOG" id="ENOG502Z7K6">
    <property type="taxonomic scope" value="Bacteria"/>
</dbReference>
<keyword evidence="1" id="KW-0732">Signal</keyword>
<dbReference type="Gene3D" id="2.60.40.10">
    <property type="entry name" value="Immunoglobulins"/>
    <property type="match status" value="1"/>
</dbReference>
<protein>
    <submittedName>
        <fullName evidence="2">Uncharacterized protein</fullName>
    </submittedName>
</protein>
<proteinExistence type="predicted"/>
<accession>A0A1M6EHC9</accession>
<dbReference type="AlphaFoldDB" id="A0A1M6EHC9"/>
<dbReference type="EMBL" id="FQYK01000004">
    <property type="protein sequence ID" value="SHI84875.1"/>
    <property type="molecule type" value="Genomic_DNA"/>
</dbReference>
<gene>
    <name evidence="2" type="ORF">SAMN05216261_1977</name>
</gene>
<dbReference type="OrthoDB" id="980944at2"/>
<name>A0A1M6EHC9_9FLAO</name>
<dbReference type="STRING" id="1178825.SAMN05216261_1977"/>
<feature type="chain" id="PRO_5009917085" evidence="1">
    <location>
        <begin position="25"/>
        <end position="405"/>
    </location>
</feature>
<reference evidence="2 3" key="1">
    <citation type="submission" date="2016-11" db="EMBL/GenBank/DDBJ databases">
        <authorList>
            <person name="Jaros S."/>
            <person name="Januszkiewicz K."/>
            <person name="Wedrychowicz H."/>
        </authorList>
    </citation>
    <scope>NUCLEOTIDE SEQUENCE [LARGE SCALE GENOMIC DNA]</scope>
    <source>
        <strain evidence="2 3">CGMCC 1.12213</strain>
    </source>
</reference>
<organism evidence="2 3">
    <name type="scientific">Algibacter luteus</name>
    <dbReference type="NCBI Taxonomy" id="1178825"/>
    <lineage>
        <taxon>Bacteria</taxon>
        <taxon>Pseudomonadati</taxon>
        <taxon>Bacteroidota</taxon>
        <taxon>Flavobacteriia</taxon>
        <taxon>Flavobacteriales</taxon>
        <taxon>Flavobacteriaceae</taxon>
        <taxon>Algibacter</taxon>
    </lineage>
</organism>
<dbReference type="SUPFAM" id="SSF49373">
    <property type="entry name" value="Invasin/intimin cell-adhesion fragments"/>
    <property type="match status" value="1"/>
</dbReference>
<sequence>MKFKQNYIFVISLILLSSFTIVQNGEKDSDIKLITTQTNFEVGSRIVLKFSSQGEIKPLLYCSNSYGSTLISPHNESGTLEYQIPENISIKIGVLNWKLLNDEHSITGKINITPKAEVATMETYIGPPSIESGGADYTMLVVVPTDSLDNPVPTNTLVTAKNQFLDYEETHDIFTKNLIAYRNINSKKETGRMLVSSESLGTNSKEFTINVSAAIPTNFSISATRSHGYADGNQITTFTTSVIKDQHKNIVSDGTFVTFFITNSKGNILKTTGLTLAGVATSKMIHPDYADSWKIKAYVDGMSESNSISLDYVQVIEDFEVTFSENNREITIGPLQSFMQQMIPDGLHVKLNIYKGNTFVTTLTKTSFNGYVHFKLKPAIFDNGTYSFSIETAGLTKEFKNKKLW</sequence>
<dbReference type="Proteomes" id="UP000184396">
    <property type="component" value="Unassembled WGS sequence"/>
</dbReference>
<dbReference type="RefSeq" id="WP_019386502.1">
    <property type="nucleotide sequence ID" value="NZ_ALIH01000002.1"/>
</dbReference>
<feature type="signal peptide" evidence="1">
    <location>
        <begin position="1"/>
        <end position="24"/>
    </location>
</feature>
<evidence type="ECO:0000313" key="2">
    <source>
        <dbReference type="EMBL" id="SHI84875.1"/>
    </source>
</evidence>
<dbReference type="InterPro" id="IPR008964">
    <property type="entry name" value="Invasin/intimin_cell_adhesion"/>
</dbReference>